<keyword evidence="3" id="KW-1185">Reference proteome</keyword>
<dbReference type="OMA" id="KPREIWK"/>
<evidence type="ECO:0000313" key="2">
    <source>
        <dbReference type="EMBL" id="EFN76223.1"/>
    </source>
</evidence>
<proteinExistence type="predicted"/>
<evidence type="ECO:0000256" key="1">
    <source>
        <dbReference type="SAM" id="MobiDB-lite"/>
    </source>
</evidence>
<sequence length="210" mass="24287">MSAKDAVSVRFSPDKFLAHVRPPSSRILTEGEEGRLEKVAAVAAAADEEEEQEEEENFCRGEQQQQRRGKKKKKRKKRKTKKKKKKGMTTTTTTKKKQKKKKKKRKKRKKKKKKKKKKRRRRKKKKKRRKPREIWKRRGFVPTSRRSPSGGVDTPRGSASLAILFSCSPGGTSANDDSTPVIRTHAKLFREQPRARRIAPQGFRNSAGRQ</sequence>
<feature type="region of interest" description="Disordered" evidence="1">
    <location>
        <begin position="38"/>
        <end position="157"/>
    </location>
</feature>
<feature type="compositionally biased region" description="Basic residues" evidence="1">
    <location>
        <begin position="94"/>
        <end position="139"/>
    </location>
</feature>
<evidence type="ECO:0000313" key="3">
    <source>
        <dbReference type="Proteomes" id="UP000008237"/>
    </source>
</evidence>
<name>E2C756_HARSA</name>
<dbReference type="AlphaFoldDB" id="E2C756"/>
<accession>E2C756</accession>
<feature type="compositionally biased region" description="Basic residues" evidence="1">
    <location>
        <begin position="67"/>
        <end position="87"/>
    </location>
</feature>
<organism evidence="3">
    <name type="scientific">Harpegnathos saltator</name>
    <name type="common">Jerdon's jumping ant</name>
    <dbReference type="NCBI Taxonomy" id="610380"/>
    <lineage>
        <taxon>Eukaryota</taxon>
        <taxon>Metazoa</taxon>
        <taxon>Ecdysozoa</taxon>
        <taxon>Arthropoda</taxon>
        <taxon>Hexapoda</taxon>
        <taxon>Insecta</taxon>
        <taxon>Pterygota</taxon>
        <taxon>Neoptera</taxon>
        <taxon>Endopterygota</taxon>
        <taxon>Hymenoptera</taxon>
        <taxon>Apocrita</taxon>
        <taxon>Aculeata</taxon>
        <taxon>Formicoidea</taxon>
        <taxon>Formicidae</taxon>
        <taxon>Ponerinae</taxon>
        <taxon>Ponerini</taxon>
        <taxon>Harpegnathos</taxon>
    </lineage>
</organism>
<reference evidence="2 3" key="1">
    <citation type="journal article" date="2010" name="Science">
        <title>Genomic comparison of the ants Camponotus floridanus and Harpegnathos saltator.</title>
        <authorList>
            <person name="Bonasio R."/>
            <person name="Zhang G."/>
            <person name="Ye C."/>
            <person name="Mutti N.S."/>
            <person name="Fang X."/>
            <person name="Qin N."/>
            <person name="Donahue G."/>
            <person name="Yang P."/>
            <person name="Li Q."/>
            <person name="Li C."/>
            <person name="Zhang P."/>
            <person name="Huang Z."/>
            <person name="Berger S.L."/>
            <person name="Reinberg D."/>
            <person name="Wang J."/>
            <person name="Liebig J."/>
        </authorList>
    </citation>
    <scope>NUCLEOTIDE SEQUENCE [LARGE SCALE GENOMIC DNA]</scope>
    <source>
        <strain evidence="2 3">R22 G/1</strain>
    </source>
</reference>
<dbReference type="EMBL" id="GL453336">
    <property type="protein sequence ID" value="EFN76223.1"/>
    <property type="molecule type" value="Genomic_DNA"/>
</dbReference>
<gene>
    <name evidence="2" type="ORF">EAI_01134</name>
</gene>
<protein>
    <submittedName>
        <fullName evidence="2">Uncharacterized protein</fullName>
    </submittedName>
</protein>
<dbReference type="Proteomes" id="UP000008237">
    <property type="component" value="Unassembled WGS sequence"/>
</dbReference>
<dbReference type="InParanoid" id="E2C756"/>
<feature type="compositionally biased region" description="Acidic residues" evidence="1">
    <location>
        <begin position="46"/>
        <end position="56"/>
    </location>
</feature>